<dbReference type="GeneID" id="19203510"/>
<protein>
    <submittedName>
        <fullName evidence="2">Uncharacterized protein</fullName>
    </submittedName>
</protein>
<evidence type="ECO:0000256" key="1">
    <source>
        <dbReference type="SAM" id="MobiDB-lite"/>
    </source>
</evidence>
<gene>
    <name evidence="2" type="ORF">CONPUDRAFT_155818</name>
</gene>
<proteinExistence type="predicted"/>
<accession>A0A5M3MIR4</accession>
<evidence type="ECO:0000313" key="3">
    <source>
        <dbReference type="Proteomes" id="UP000053558"/>
    </source>
</evidence>
<feature type="region of interest" description="Disordered" evidence="1">
    <location>
        <begin position="86"/>
        <end position="112"/>
    </location>
</feature>
<comment type="caution">
    <text evidence="2">The sequence shown here is derived from an EMBL/GenBank/DDBJ whole genome shotgun (WGS) entry which is preliminary data.</text>
</comment>
<keyword evidence="3" id="KW-1185">Reference proteome</keyword>
<name>A0A5M3MIR4_CONPW</name>
<sequence length="373" mass="40455">MFEPNLPPASPRVEPIAPLRHSTVVDHSPIIISPQYHPGISEARFKHYHQLADLIHTGDWDPYTHHVKQHYLDYILHSTRLPITRRRQPRSPAAPQPHASAAPAPALAAANTAPAAAQSATVNAAPVPTTAPAAAHHVVEQPATYPGAPNRFQPSYFPSQYHSATPFYLPSNQPYQQASGFYGSYPCGPYGNYSATNSVNFGGQHGGYRGGHRNRYNNPGLVRELRQQASRTEQIILTDAEAKANANLARHPGGNRGHFHNGRHNARRGCGAPFNNHCFHPHRDVDRPHFRADVDAASRMECDILRGIVSNLICECGSIANTLAAASVVLAGNNVLLPIHSSMPSLQSVSNLSIFSADFHGTAGPSATPKMRT</sequence>
<dbReference type="KEGG" id="cput:CONPUDRAFT_155818"/>
<dbReference type="AlphaFoldDB" id="A0A5M3MIR4"/>
<dbReference type="RefSeq" id="XP_007770837.1">
    <property type="nucleotide sequence ID" value="XM_007772647.1"/>
</dbReference>
<organism evidence="2 3">
    <name type="scientific">Coniophora puteana (strain RWD-64-598)</name>
    <name type="common">Brown rot fungus</name>
    <dbReference type="NCBI Taxonomy" id="741705"/>
    <lineage>
        <taxon>Eukaryota</taxon>
        <taxon>Fungi</taxon>
        <taxon>Dikarya</taxon>
        <taxon>Basidiomycota</taxon>
        <taxon>Agaricomycotina</taxon>
        <taxon>Agaricomycetes</taxon>
        <taxon>Agaricomycetidae</taxon>
        <taxon>Boletales</taxon>
        <taxon>Coniophorineae</taxon>
        <taxon>Coniophoraceae</taxon>
        <taxon>Coniophora</taxon>
    </lineage>
</organism>
<dbReference type="EMBL" id="JH711581">
    <property type="protein sequence ID" value="EIW79138.1"/>
    <property type="molecule type" value="Genomic_DNA"/>
</dbReference>
<feature type="compositionally biased region" description="Low complexity" evidence="1">
    <location>
        <begin position="96"/>
        <end position="112"/>
    </location>
</feature>
<evidence type="ECO:0000313" key="2">
    <source>
        <dbReference type="EMBL" id="EIW79138.1"/>
    </source>
</evidence>
<reference evidence="3" key="1">
    <citation type="journal article" date="2012" name="Science">
        <title>The Paleozoic origin of enzymatic lignin decomposition reconstructed from 31 fungal genomes.</title>
        <authorList>
            <person name="Floudas D."/>
            <person name="Binder M."/>
            <person name="Riley R."/>
            <person name="Barry K."/>
            <person name="Blanchette R.A."/>
            <person name="Henrissat B."/>
            <person name="Martinez A.T."/>
            <person name="Otillar R."/>
            <person name="Spatafora J.W."/>
            <person name="Yadav J.S."/>
            <person name="Aerts A."/>
            <person name="Benoit I."/>
            <person name="Boyd A."/>
            <person name="Carlson A."/>
            <person name="Copeland A."/>
            <person name="Coutinho P.M."/>
            <person name="de Vries R.P."/>
            <person name="Ferreira P."/>
            <person name="Findley K."/>
            <person name="Foster B."/>
            <person name="Gaskell J."/>
            <person name="Glotzer D."/>
            <person name="Gorecki P."/>
            <person name="Heitman J."/>
            <person name="Hesse C."/>
            <person name="Hori C."/>
            <person name="Igarashi K."/>
            <person name="Jurgens J.A."/>
            <person name="Kallen N."/>
            <person name="Kersten P."/>
            <person name="Kohler A."/>
            <person name="Kuees U."/>
            <person name="Kumar T.K.A."/>
            <person name="Kuo A."/>
            <person name="LaButti K."/>
            <person name="Larrondo L.F."/>
            <person name="Lindquist E."/>
            <person name="Ling A."/>
            <person name="Lombard V."/>
            <person name="Lucas S."/>
            <person name="Lundell T."/>
            <person name="Martin R."/>
            <person name="McLaughlin D.J."/>
            <person name="Morgenstern I."/>
            <person name="Morin E."/>
            <person name="Murat C."/>
            <person name="Nagy L.G."/>
            <person name="Nolan M."/>
            <person name="Ohm R.A."/>
            <person name="Patyshakuliyeva A."/>
            <person name="Rokas A."/>
            <person name="Ruiz-Duenas F.J."/>
            <person name="Sabat G."/>
            <person name="Salamov A."/>
            <person name="Samejima M."/>
            <person name="Schmutz J."/>
            <person name="Slot J.C."/>
            <person name="St John F."/>
            <person name="Stenlid J."/>
            <person name="Sun H."/>
            <person name="Sun S."/>
            <person name="Syed K."/>
            <person name="Tsang A."/>
            <person name="Wiebenga A."/>
            <person name="Young D."/>
            <person name="Pisabarro A."/>
            <person name="Eastwood D.C."/>
            <person name="Martin F."/>
            <person name="Cullen D."/>
            <person name="Grigoriev I.V."/>
            <person name="Hibbett D.S."/>
        </authorList>
    </citation>
    <scope>NUCLEOTIDE SEQUENCE [LARGE SCALE GENOMIC DNA]</scope>
    <source>
        <strain evidence="3">RWD-64-598 SS2</strain>
    </source>
</reference>
<dbReference type="Proteomes" id="UP000053558">
    <property type="component" value="Unassembled WGS sequence"/>
</dbReference>